<dbReference type="PANTHER" id="PTHR37424:SF1">
    <property type="entry name" value="BACTERIOFERRITIN-ASSOCIATED FERREDOXIN"/>
    <property type="match status" value="1"/>
</dbReference>
<evidence type="ECO:0000259" key="10">
    <source>
        <dbReference type="Pfam" id="PF04324"/>
    </source>
</evidence>
<evidence type="ECO:0000256" key="5">
    <source>
        <dbReference type="ARBA" id="ARBA00023004"/>
    </source>
</evidence>
<proteinExistence type="inferred from homology"/>
<comment type="similarity">
    <text evidence="9">Belongs to the Bfd family.</text>
</comment>
<sequence length="90" mass="9807">MYICLCQPVTDGQIREAVCSGVACNVRQLQNHLGIAKQCKRCARAAKEVVNETLLSLERNHPPTHSIHAVAMQAHLEKIPTTQSAAGFSL</sequence>
<dbReference type="AlphaFoldDB" id="A0A251X5T1"/>
<evidence type="ECO:0000256" key="2">
    <source>
        <dbReference type="ARBA" id="ARBA00022714"/>
    </source>
</evidence>
<evidence type="ECO:0000256" key="3">
    <source>
        <dbReference type="ARBA" id="ARBA00022723"/>
    </source>
</evidence>
<dbReference type="InterPro" id="IPR007419">
    <property type="entry name" value="BFD-like_2Fe2S-bd_dom"/>
</dbReference>
<evidence type="ECO:0000256" key="9">
    <source>
        <dbReference type="ARBA" id="ARBA00046332"/>
    </source>
</evidence>
<accession>A0A251X5T1</accession>
<evidence type="ECO:0000256" key="4">
    <source>
        <dbReference type="ARBA" id="ARBA00022982"/>
    </source>
</evidence>
<organism evidence="11 12">
    <name type="scientific">Thioflexithrix psekupsensis</name>
    <dbReference type="NCBI Taxonomy" id="1570016"/>
    <lineage>
        <taxon>Bacteria</taxon>
        <taxon>Pseudomonadati</taxon>
        <taxon>Pseudomonadota</taxon>
        <taxon>Gammaproteobacteria</taxon>
        <taxon>Thiotrichales</taxon>
        <taxon>Thioflexithrix</taxon>
    </lineage>
</organism>
<keyword evidence="4" id="KW-0249">Electron transport</keyword>
<protein>
    <recommendedName>
        <fullName evidence="8">Bacterioferritin-associated ferredoxin</fullName>
    </recommendedName>
</protein>
<evidence type="ECO:0000256" key="1">
    <source>
        <dbReference type="ARBA" id="ARBA00022448"/>
    </source>
</evidence>
<name>A0A251X5T1_9GAMM</name>
<dbReference type="GO" id="GO:0051537">
    <property type="term" value="F:2 iron, 2 sulfur cluster binding"/>
    <property type="evidence" value="ECO:0007669"/>
    <property type="project" value="UniProtKB-KW"/>
</dbReference>
<evidence type="ECO:0000313" key="11">
    <source>
        <dbReference type="EMBL" id="OUD12549.1"/>
    </source>
</evidence>
<dbReference type="EMBL" id="MSLT01000023">
    <property type="protein sequence ID" value="OUD12549.1"/>
    <property type="molecule type" value="Genomic_DNA"/>
</dbReference>
<dbReference type="RefSeq" id="WP_086489507.1">
    <property type="nucleotide sequence ID" value="NZ_MSLT01000023.1"/>
</dbReference>
<evidence type="ECO:0000256" key="7">
    <source>
        <dbReference type="ARBA" id="ARBA00034078"/>
    </source>
</evidence>
<evidence type="ECO:0000256" key="8">
    <source>
        <dbReference type="ARBA" id="ARBA00039386"/>
    </source>
</evidence>
<reference evidence="11 12" key="1">
    <citation type="submission" date="2016-12" db="EMBL/GenBank/DDBJ databases">
        <title>Thioflexothrix psekupsii D3 genome sequencing and assembly.</title>
        <authorList>
            <person name="Fomenkov A."/>
            <person name="Vincze T."/>
            <person name="Grabovich M."/>
            <person name="Anton B.P."/>
            <person name="Dubinina G."/>
            <person name="Orlova M."/>
            <person name="Belousova E."/>
            <person name="Roberts R.J."/>
        </authorList>
    </citation>
    <scope>NUCLEOTIDE SEQUENCE [LARGE SCALE GENOMIC DNA]</scope>
    <source>
        <strain evidence="11">D3</strain>
    </source>
</reference>
<dbReference type="InterPro" id="IPR052371">
    <property type="entry name" value="BFD-associated_ferredoxin"/>
</dbReference>
<comment type="caution">
    <text evidence="11">The sequence shown here is derived from an EMBL/GenBank/DDBJ whole genome shotgun (WGS) entry which is preliminary data.</text>
</comment>
<dbReference type="PANTHER" id="PTHR37424">
    <property type="entry name" value="BACTERIOFERRITIN-ASSOCIATED FERREDOXIN"/>
    <property type="match status" value="1"/>
</dbReference>
<dbReference type="GO" id="GO:0046872">
    <property type="term" value="F:metal ion binding"/>
    <property type="evidence" value="ECO:0007669"/>
    <property type="project" value="UniProtKB-KW"/>
</dbReference>
<evidence type="ECO:0000256" key="6">
    <source>
        <dbReference type="ARBA" id="ARBA00023014"/>
    </source>
</evidence>
<keyword evidence="12" id="KW-1185">Reference proteome</keyword>
<evidence type="ECO:0000313" key="12">
    <source>
        <dbReference type="Proteomes" id="UP000194798"/>
    </source>
</evidence>
<feature type="domain" description="BFD-like [2Fe-2S]-binding" evidence="10">
    <location>
        <begin position="2"/>
        <end position="52"/>
    </location>
</feature>
<dbReference type="OrthoDB" id="9815350at2"/>
<comment type="cofactor">
    <cofactor evidence="7">
        <name>[2Fe-2S] cluster</name>
        <dbReference type="ChEBI" id="CHEBI:190135"/>
    </cofactor>
</comment>
<dbReference type="Pfam" id="PF04324">
    <property type="entry name" value="Fer2_BFD"/>
    <property type="match status" value="1"/>
</dbReference>
<gene>
    <name evidence="11" type="ORF">TPSD3_15805</name>
</gene>
<keyword evidence="1" id="KW-0813">Transport</keyword>
<dbReference type="InterPro" id="IPR041854">
    <property type="entry name" value="BFD-like_2Fe2S-bd_dom_sf"/>
</dbReference>
<dbReference type="Gene3D" id="1.10.10.1100">
    <property type="entry name" value="BFD-like [2Fe-2S]-binding domain"/>
    <property type="match status" value="1"/>
</dbReference>
<keyword evidence="5" id="KW-0408">Iron</keyword>
<keyword evidence="3" id="KW-0479">Metal-binding</keyword>
<keyword evidence="6" id="KW-0411">Iron-sulfur</keyword>
<dbReference type="Proteomes" id="UP000194798">
    <property type="component" value="Unassembled WGS sequence"/>
</dbReference>
<keyword evidence="2" id="KW-0001">2Fe-2S</keyword>